<evidence type="ECO:0000256" key="4">
    <source>
        <dbReference type="ARBA" id="ARBA00022801"/>
    </source>
</evidence>
<keyword evidence="5" id="KW-0325">Glycoprotein</keyword>
<dbReference type="GO" id="GO:0005764">
    <property type="term" value="C:lysosome"/>
    <property type="evidence" value="ECO:0007669"/>
    <property type="project" value="TreeGrafter"/>
</dbReference>
<evidence type="ECO:0000256" key="2">
    <source>
        <dbReference type="ARBA" id="ARBA00022670"/>
    </source>
</evidence>
<keyword evidence="2" id="KW-0645">Protease</keyword>
<dbReference type="AlphaFoldDB" id="A0A3Q1EJE8"/>
<dbReference type="InParanoid" id="A0A3Q1EJE8"/>
<feature type="chain" id="PRO_5018584930" description="Peptidase M28 domain-containing protein" evidence="6">
    <location>
        <begin position="21"/>
        <end position="162"/>
    </location>
</feature>
<dbReference type="PANTHER" id="PTHR11010:SF11">
    <property type="entry name" value="THYMUS-SPECIFIC SERINE PROTEASE"/>
    <property type="match status" value="1"/>
</dbReference>
<dbReference type="Proteomes" id="UP000257200">
    <property type="component" value="Unplaced"/>
</dbReference>
<evidence type="ECO:0000256" key="5">
    <source>
        <dbReference type="ARBA" id="ARBA00023180"/>
    </source>
</evidence>
<dbReference type="InterPro" id="IPR008758">
    <property type="entry name" value="Peptidase_S28"/>
</dbReference>
<keyword evidence="8" id="KW-1185">Reference proteome</keyword>
<proteinExistence type="inferred from homology"/>
<keyword evidence="4" id="KW-0378">Hydrolase</keyword>
<feature type="signal peptide" evidence="6">
    <location>
        <begin position="1"/>
        <end position="20"/>
    </location>
</feature>
<dbReference type="Ensembl" id="ENSAPOT00000009723.1">
    <property type="protein sequence ID" value="ENSAPOP00000004626.1"/>
    <property type="gene ID" value="ENSAPOG00000006229.1"/>
</dbReference>
<evidence type="ECO:0000256" key="1">
    <source>
        <dbReference type="ARBA" id="ARBA00011079"/>
    </source>
</evidence>
<dbReference type="GO" id="GO:0070008">
    <property type="term" value="F:serine-type exopeptidase activity"/>
    <property type="evidence" value="ECO:0007669"/>
    <property type="project" value="InterPro"/>
</dbReference>
<organism evidence="7 8">
    <name type="scientific">Acanthochromis polyacanthus</name>
    <name type="common">spiny chromis</name>
    <dbReference type="NCBI Taxonomy" id="80966"/>
    <lineage>
        <taxon>Eukaryota</taxon>
        <taxon>Metazoa</taxon>
        <taxon>Chordata</taxon>
        <taxon>Craniata</taxon>
        <taxon>Vertebrata</taxon>
        <taxon>Euteleostomi</taxon>
        <taxon>Actinopterygii</taxon>
        <taxon>Neopterygii</taxon>
        <taxon>Teleostei</taxon>
        <taxon>Neoteleostei</taxon>
        <taxon>Acanthomorphata</taxon>
        <taxon>Ovalentaria</taxon>
        <taxon>Pomacentridae</taxon>
        <taxon>Acanthochromis</taxon>
    </lineage>
</organism>
<dbReference type="InterPro" id="IPR029058">
    <property type="entry name" value="AB_hydrolase_fold"/>
</dbReference>
<dbReference type="Gene3D" id="3.40.50.1820">
    <property type="entry name" value="alpha/beta hydrolase"/>
    <property type="match status" value="1"/>
</dbReference>
<dbReference type="PANTHER" id="PTHR11010">
    <property type="entry name" value="PROTEASE S28 PRO-X CARBOXYPEPTIDASE-RELATED"/>
    <property type="match status" value="1"/>
</dbReference>
<dbReference type="GO" id="GO:0008239">
    <property type="term" value="F:dipeptidyl-peptidase activity"/>
    <property type="evidence" value="ECO:0007669"/>
    <property type="project" value="TreeGrafter"/>
</dbReference>
<keyword evidence="3 6" id="KW-0732">Signal</keyword>
<protein>
    <recommendedName>
        <fullName evidence="9">Peptidase M28 domain-containing protein</fullName>
    </recommendedName>
</protein>
<accession>A0A3Q1EJE8</accession>
<evidence type="ECO:0000313" key="8">
    <source>
        <dbReference type="Proteomes" id="UP000257200"/>
    </source>
</evidence>
<reference evidence="7" key="2">
    <citation type="submission" date="2025-09" db="UniProtKB">
        <authorList>
            <consortium name="Ensembl"/>
        </authorList>
    </citation>
    <scope>IDENTIFICATION</scope>
</reference>
<evidence type="ECO:0008006" key="9">
    <source>
        <dbReference type="Google" id="ProtNLM"/>
    </source>
</evidence>
<reference evidence="7" key="1">
    <citation type="submission" date="2025-08" db="UniProtKB">
        <authorList>
            <consortium name="Ensembl"/>
        </authorList>
    </citation>
    <scope>IDENTIFICATION</scope>
</reference>
<dbReference type="GO" id="GO:0006508">
    <property type="term" value="P:proteolysis"/>
    <property type="evidence" value="ECO:0007669"/>
    <property type="project" value="UniProtKB-KW"/>
</dbReference>
<dbReference type="GO" id="GO:0005768">
    <property type="term" value="C:endosome"/>
    <property type="evidence" value="ECO:0007669"/>
    <property type="project" value="TreeGrafter"/>
</dbReference>
<evidence type="ECO:0000313" key="7">
    <source>
        <dbReference type="Ensembl" id="ENSAPOP00000004626.1"/>
    </source>
</evidence>
<name>A0A3Q1EJE8_9TELE</name>
<evidence type="ECO:0000256" key="6">
    <source>
        <dbReference type="SAM" id="SignalP"/>
    </source>
</evidence>
<dbReference type="Pfam" id="PF05577">
    <property type="entry name" value="Peptidase_S28"/>
    <property type="match status" value="1"/>
</dbReference>
<dbReference type="GeneTree" id="ENSGT00940000160281"/>
<evidence type="ECO:0000256" key="3">
    <source>
        <dbReference type="ARBA" id="ARBA00022729"/>
    </source>
</evidence>
<sequence length="162" mass="18597">MLFSLVRCLIPLLLFSYVDSGRILRTIKQRVRELQLQKNKQLLLTLTASGQQPLQHVKEAWIHQPLNHFNRQDVNTFTQRFFVNEAYWQRPDGPVFLFIGGEGPIYEFDVLAGHHVDMAEEHGALLLALEHRFYGDSINPDGLKTENLADLSSQQALVLALF</sequence>
<comment type="similarity">
    <text evidence="1">Belongs to the peptidase S28 family.</text>
</comment>